<proteinExistence type="predicted"/>
<keyword evidence="2" id="KW-1185">Reference proteome</keyword>
<name>M7BU26_CHEMY</name>
<evidence type="ECO:0000313" key="2">
    <source>
        <dbReference type="Proteomes" id="UP000031443"/>
    </source>
</evidence>
<dbReference type="Proteomes" id="UP000031443">
    <property type="component" value="Unassembled WGS sequence"/>
</dbReference>
<sequence>MVTRGPLGIVTRKPSLLLPGNCLRHKGKKSCVTLVRYSRMMGKAGKLANRLHLQEELGPQSAAATLHPPSFKGSSAEVRKPWYGIATLNSALLLVGGCLQSWAPGKQLPLSATQL</sequence>
<protein>
    <submittedName>
        <fullName evidence="1">Uncharacterized protein</fullName>
    </submittedName>
</protein>
<dbReference type="EMBL" id="KB528245">
    <property type="protein sequence ID" value="EMP35603.1"/>
    <property type="molecule type" value="Genomic_DNA"/>
</dbReference>
<evidence type="ECO:0000313" key="1">
    <source>
        <dbReference type="EMBL" id="EMP35603.1"/>
    </source>
</evidence>
<gene>
    <name evidence="1" type="ORF">UY3_07221</name>
</gene>
<accession>M7BU26</accession>
<reference evidence="2" key="1">
    <citation type="journal article" date="2013" name="Nat. Genet.">
        <title>The draft genomes of soft-shell turtle and green sea turtle yield insights into the development and evolution of the turtle-specific body plan.</title>
        <authorList>
            <person name="Wang Z."/>
            <person name="Pascual-Anaya J."/>
            <person name="Zadissa A."/>
            <person name="Li W."/>
            <person name="Niimura Y."/>
            <person name="Huang Z."/>
            <person name="Li C."/>
            <person name="White S."/>
            <person name="Xiong Z."/>
            <person name="Fang D."/>
            <person name="Wang B."/>
            <person name="Ming Y."/>
            <person name="Chen Y."/>
            <person name="Zheng Y."/>
            <person name="Kuraku S."/>
            <person name="Pignatelli M."/>
            <person name="Herrero J."/>
            <person name="Beal K."/>
            <person name="Nozawa M."/>
            <person name="Li Q."/>
            <person name="Wang J."/>
            <person name="Zhang H."/>
            <person name="Yu L."/>
            <person name="Shigenobu S."/>
            <person name="Wang J."/>
            <person name="Liu J."/>
            <person name="Flicek P."/>
            <person name="Searle S."/>
            <person name="Wang J."/>
            <person name="Kuratani S."/>
            <person name="Yin Y."/>
            <person name="Aken B."/>
            <person name="Zhang G."/>
            <person name="Irie N."/>
        </authorList>
    </citation>
    <scope>NUCLEOTIDE SEQUENCE [LARGE SCALE GENOMIC DNA]</scope>
</reference>
<dbReference type="AlphaFoldDB" id="M7BU26"/>
<organism evidence="1 2">
    <name type="scientific">Chelonia mydas</name>
    <name type="common">Green sea-turtle</name>
    <name type="synonym">Chelonia agassizi</name>
    <dbReference type="NCBI Taxonomy" id="8469"/>
    <lineage>
        <taxon>Eukaryota</taxon>
        <taxon>Metazoa</taxon>
        <taxon>Chordata</taxon>
        <taxon>Craniata</taxon>
        <taxon>Vertebrata</taxon>
        <taxon>Euteleostomi</taxon>
        <taxon>Archelosauria</taxon>
        <taxon>Testudinata</taxon>
        <taxon>Testudines</taxon>
        <taxon>Cryptodira</taxon>
        <taxon>Durocryptodira</taxon>
        <taxon>Americhelydia</taxon>
        <taxon>Chelonioidea</taxon>
        <taxon>Cheloniidae</taxon>
        <taxon>Chelonia</taxon>
    </lineage>
</organism>